<organism evidence="2 3">
    <name type="scientific">Iamia majanohamensis</name>
    <dbReference type="NCBI Taxonomy" id="467976"/>
    <lineage>
        <taxon>Bacteria</taxon>
        <taxon>Bacillati</taxon>
        <taxon>Actinomycetota</taxon>
        <taxon>Acidimicrobiia</taxon>
        <taxon>Acidimicrobiales</taxon>
        <taxon>Iamiaceae</taxon>
        <taxon>Iamia</taxon>
    </lineage>
</organism>
<reference evidence="2" key="1">
    <citation type="submission" date="2023-01" db="EMBL/GenBank/DDBJ databases">
        <title>The diversity of Class Acidimicrobiia in South China Sea sediment environments and the proposal of Iamia marina sp. nov., a novel species of the genus Iamia.</title>
        <authorList>
            <person name="He Y."/>
            <person name="Tian X."/>
        </authorList>
    </citation>
    <scope>NUCLEOTIDE SEQUENCE</scope>
    <source>
        <strain evidence="2">DSM 19957</strain>
    </source>
</reference>
<dbReference type="AlphaFoldDB" id="A0AAF0BX58"/>
<name>A0AAF0BX58_9ACTN</name>
<dbReference type="InterPro" id="IPR005754">
    <property type="entry name" value="Sortase"/>
</dbReference>
<dbReference type="InterPro" id="IPR042001">
    <property type="entry name" value="Sortase_F"/>
</dbReference>
<dbReference type="Gene3D" id="2.40.260.10">
    <property type="entry name" value="Sortase"/>
    <property type="match status" value="1"/>
</dbReference>
<dbReference type="Pfam" id="PF04203">
    <property type="entry name" value="Sortase"/>
    <property type="match status" value="1"/>
</dbReference>
<dbReference type="SUPFAM" id="SSF63817">
    <property type="entry name" value="Sortase"/>
    <property type="match status" value="1"/>
</dbReference>
<dbReference type="KEGG" id="ima:PO878_08055"/>
<sequence length="172" mass="17965">MGAAAQREEPEPPLAAPVAAVAATPVGDPIQLVIDKIGVDTHFVPLELDDAGGLRAPETADVAGWHVGGPEPGEPGAAVVAGHYDSRTGPGVFYELAELEAGDEVVIGGEHGLAVFVVDRVETYSKEAVPAEVYTPTPEASLRLITCGGRFDEASRHYEDNVVVWTSLRGDV</sequence>
<accession>A0AAF0BX58</accession>
<gene>
    <name evidence="2" type="ORF">PO878_08055</name>
</gene>
<dbReference type="GO" id="GO:0016787">
    <property type="term" value="F:hydrolase activity"/>
    <property type="evidence" value="ECO:0007669"/>
    <property type="project" value="UniProtKB-KW"/>
</dbReference>
<evidence type="ECO:0000313" key="3">
    <source>
        <dbReference type="Proteomes" id="UP001216390"/>
    </source>
</evidence>
<dbReference type="InterPro" id="IPR023365">
    <property type="entry name" value="Sortase_dom-sf"/>
</dbReference>
<proteinExistence type="predicted"/>
<evidence type="ECO:0000313" key="2">
    <source>
        <dbReference type="EMBL" id="WCO68680.1"/>
    </source>
</evidence>
<evidence type="ECO:0000256" key="1">
    <source>
        <dbReference type="ARBA" id="ARBA00022801"/>
    </source>
</evidence>
<keyword evidence="3" id="KW-1185">Reference proteome</keyword>
<dbReference type="EMBL" id="CP116942">
    <property type="protein sequence ID" value="WCO68680.1"/>
    <property type="molecule type" value="Genomic_DNA"/>
</dbReference>
<dbReference type="CDD" id="cd05829">
    <property type="entry name" value="Sortase_F"/>
    <property type="match status" value="1"/>
</dbReference>
<keyword evidence="1" id="KW-0378">Hydrolase</keyword>
<protein>
    <submittedName>
        <fullName evidence="2">Sortase</fullName>
    </submittedName>
</protein>
<dbReference type="RefSeq" id="WP_272738196.1">
    <property type="nucleotide sequence ID" value="NZ_CP116942.1"/>
</dbReference>
<dbReference type="Proteomes" id="UP001216390">
    <property type="component" value="Chromosome"/>
</dbReference>